<feature type="compositionally biased region" description="Low complexity" evidence="1">
    <location>
        <begin position="22"/>
        <end position="36"/>
    </location>
</feature>
<accession>A0AAV5KKL7</accession>
<name>A0AAV5KKL7_9ROSI</name>
<protein>
    <submittedName>
        <fullName evidence="2">Uncharacterized protein</fullName>
    </submittedName>
</protein>
<reference evidence="2 3" key="1">
    <citation type="journal article" date="2021" name="Commun. Biol.">
        <title>The genome of Shorea leprosula (Dipterocarpaceae) highlights the ecological relevance of drought in aseasonal tropical rainforests.</title>
        <authorList>
            <person name="Ng K.K.S."/>
            <person name="Kobayashi M.J."/>
            <person name="Fawcett J.A."/>
            <person name="Hatakeyama M."/>
            <person name="Paape T."/>
            <person name="Ng C.H."/>
            <person name="Ang C.C."/>
            <person name="Tnah L.H."/>
            <person name="Lee C.T."/>
            <person name="Nishiyama T."/>
            <person name="Sese J."/>
            <person name="O'Brien M.J."/>
            <person name="Copetti D."/>
            <person name="Mohd Noor M.I."/>
            <person name="Ong R.C."/>
            <person name="Putra M."/>
            <person name="Sireger I.Z."/>
            <person name="Indrioko S."/>
            <person name="Kosugi Y."/>
            <person name="Izuno A."/>
            <person name="Isagi Y."/>
            <person name="Lee S.L."/>
            <person name="Shimizu K.K."/>
        </authorList>
    </citation>
    <scope>NUCLEOTIDE SEQUENCE [LARGE SCALE GENOMIC DNA]</scope>
    <source>
        <strain evidence="2">214</strain>
    </source>
</reference>
<evidence type="ECO:0000313" key="3">
    <source>
        <dbReference type="Proteomes" id="UP001054252"/>
    </source>
</evidence>
<dbReference type="AlphaFoldDB" id="A0AAV5KKL7"/>
<sequence length="99" mass="11394">MFYELNPVLAKQRRHRRKRVVLRNSTQPPTSQPPTSVVHQRRRGQPREIALHIGGKAAAQPTRRDANPICTEEDPEICFFNSQPCFRTSNSPLFGFCCF</sequence>
<dbReference type="EMBL" id="BPVZ01000067">
    <property type="protein sequence ID" value="GKV25031.1"/>
    <property type="molecule type" value="Genomic_DNA"/>
</dbReference>
<evidence type="ECO:0000256" key="1">
    <source>
        <dbReference type="SAM" id="MobiDB-lite"/>
    </source>
</evidence>
<evidence type="ECO:0000313" key="2">
    <source>
        <dbReference type="EMBL" id="GKV25031.1"/>
    </source>
</evidence>
<dbReference type="Proteomes" id="UP001054252">
    <property type="component" value="Unassembled WGS sequence"/>
</dbReference>
<comment type="caution">
    <text evidence="2">The sequence shown here is derived from an EMBL/GenBank/DDBJ whole genome shotgun (WGS) entry which is preliminary data.</text>
</comment>
<keyword evidence="3" id="KW-1185">Reference proteome</keyword>
<proteinExistence type="predicted"/>
<gene>
    <name evidence="2" type="ORF">SLEP1_g34539</name>
</gene>
<feature type="region of interest" description="Disordered" evidence="1">
    <location>
        <begin position="14"/>
        <end position="44"/>
    </location>
</feature>
<organism evidence="2 3">
    <name type="scientific">Rubroshorea leprosula</name>
    <dbReference type="NCBI Taxonomy" id="152421"/>
    <lineage>
        <taxon>Eukaryota</taxon>
        <taxon>Viridiplantae</taxon>
        <taxon>Streptophyta</taxon>
        <taxon>Embryophyta</taxon>
        <taxon>Tracheophyta</taxon>
        <taxon>Spermatophyta</taxon>
        <taxon>Magnoliopsida</taxon>
        <taxon>eudicotyledons</taxon>
        <taxon>Gunneridae</taxon>
        <taxon>Pentapetalae</taxon>
        <taxon>rosids</taxon>
        <taxon>malvids</taxon>
        <taxon>Malvales</taxon>
        <taxon>Dipterocarpaceae</taxon>
        <taxon>Rubroshorea</taxon>
    </lineage>
</organism>